<dbReference type="PANTHER" id="PTHR46300:SF7">
    <property type="entry name" value="P450, PUTATIVE (EUROFUNG)-RELATED"/>
    <property type="match status" value="1"/>
</dbReference>
<dbReference type="PROSITE" id="PS00086">
    <property type="entry name" value="CYTOCHROME_P450"/>
    <property type="match status" value="1"/>
</dbReference>
<evidence type="ECO:0000256" key="6">
    <source>
        <dbReference type="ARBA" id="ARBA00023002"/>
    </source>
</evidence>
<keyword evidence="5 9" id="KW-0479">Metal-binding</keyword>
<dbReference type="PRINTS" id="PR00463">
    <property type="entry name" value="EP450I"/>
</dbReference>
<dbReference type="PRINTS" id="PR00385">
    <property type="entry name" value="P450"/>
</dbReference>
<proteinExistence type="inferred from homology"/>
<dbReference type="AlphaFoldDB" id="M5FWX7"/>
<dbReference type="Gene3D" id="1.10.630.10">
    <property type="entry name" value="Cytochrome P450"/>
    <property type="match status" value="1"/>
</dbReference>
<reference evidence="12 13" key="1">
    <citation type="journal article" date="2012" name="Science">
        <title>The Paleozoic origin of enzymatic lignin decomposition reconstructed from 31 fungal genomes.</title>
        <authorList>
            <person name="Floudas D."/>
            <person name="Binder M."/>
            <person name="Riley R."/>
            <person name="Barry K."/>
            <person name="Blanchette R.A."/>
            <person name="Henrissat B."/>
            <person name="Martinez A.T."/>
            <person name="Otillar R."/>
            <person name="Spatafora J.W."/>
            <person name="Yadav J.S."/>
            <person name="Aerts A."/>
            <person name="Benoit I."/>
            <person name="Boyd A."/>
            <person name="Carlson A."/>
            <person name="Copeland A."/>
            <person name="Coutinho P.M."/>
            <person name="de Vries R.P."/>
            <person name="Ferreira P."/>
            <person name="Findley K."/>
            <person name="Foster B."/>
            <person name="Gaskell J."/>
            <person name="Glotzer D."/>
            <person name="Gorecki P."/>
            <person name="Heitman J."/>
            <person name="Hesse C."/>
            <person name="Hori C."/>
            <person name="Igarashi K."/>
            <person name="Jurgens J.A."/>
            <person name="Kallen N."/>
            <person name="Kersten P."/>
            <person name="Kohler A."/>
            <person name="Kuees U."/>
            <person name="Kumar T.K.A."/>
            <person name="Kuo A."/>
            <person name="LaButti K."/>
            <person name="Larrondo L.F."/>
            <person name="Lindquist E."/>
            <person name="Ling A."/>
            <person name="Lombard V."/>
            <person name="Lucas S."/>
            <person name="Lundell T."/>
            <person name="Martin R."/>
            <person name="McLaughlin D.J."/>
            <person name="Morgenstern I."/>
            <person name="Morin E."/>
            <person name="Murat C."/>
            <person name="Nagy L.G."/>
            <person name="Nolan M."/>
            <person name="Ohm R.A."/>
            <person name="Patyshakuliyeva A."/>
            <person name="Rokas A."/>
            <person name="Ruiz-Duenas F.J."/>
            <person name="Sabat G."/>
            <person name="Salamov A."/>
            <person name="Samejima M."/>
            <person name="Schmutz J."/>
            <person name="Slot J.C."/>
            <person name="St John F."/>
            <person name="Stenlid J."/>
            <person name="Sun H."/>
            <person name="Sun S."/>
            <person name="Syed K."/>
            <person name="Tsang A."/>
            <person name="Wiebenga A."/>
            <person name="Young D."/>
            <person name="Pisabarro A."/>
            <person name="Eastwood D.C."/>
            <person name="Martin F."/>
            <person name="Cullen D."/>
            <person name="Grigoriev I.V."/>
            <person name="Hibbett D.S."/>
        </authorList>
    </citation>
    <scope>NUCLEOTIDE SEQUENCE [LARGE SCALE GENOMIC DNA]</scope>
    <source>
        <strain evidence="12 13">DJM-731 SS1</strain>
    </source>
</reference>
<comment type="similarity">
    <text evidence="3 10">Belongs to the cytochrome P450 family.</text>
</comment>
<evidence type="ECO:0000256" key="8">
    <source>
        <dbReference type="ARBA" id="ARBA00023033"/>
    </source>
</evidence>
<dbReference type="RefSeq" id="XP_040624859.1">
    <property type="nucleotide sequence ID" value="XM_040769244.1"/>
</dbReference>
<dbReference type="GO" id="GO:0020037">
    <property type="term" value="F:heme binding"/>
    <property type="evidence" value="ECO:0007669"/>
    <property type="project" value="InterPro"/>
</dbReference>
<feature type="binding site" description="axial binding residue" evidence="9">
    <location>
        <position position="439"/>
    </location>
    <ligand>
        <name>heme</name>
        <dbReference type="ChEBI" id="CHEBI:30413"/>
    </ligand>
    <ligandPart>
        <name>Fe</name>
        <dbReference type="ChEBI" id="CHEBI:18248"/>
    </ligandPart>
</feature>
<organism evidence="12 13">
    <name type="scientific">Dacryopinax primogenitus (strain DJM 731)</name>
    <name type="common">Brown rot fungus</name>
    <dbReference type="NCBI Taxonomy" id="1858805"/>
    <lineage>
        <taxon>Eukaryota</taxon>
        <taxon>Fungi</taxon>
        <taxon>Dikarya</taxon>
        <taxon>Basidiomycota</taxon>
        <taxon>Agaricomycotina</taxon>
        <taxon>Dacrymycetes</taxon>
        <taxon>Dacrymycetales</taxon>
        <taxon>Dacrymycetaceae</taxon>
        <taxon>Dacryopinax</taxon>
    </lineage>
</organism>
<evidence type="ECO:0000256" key="1">
    <source>
        <dbReference type="ARBA" id="ARBA00001971"/>
    </source>
</evidence>
<dbReference type="OrthoDB" id="2789670at2759"/>
<keyword evidence="6 10" id="KW-0560">Oxidoreductase</keyword>
<evidence type="ECO:0000256" key="2">
    <source>
        <dbReference type="ARBA" id="ARBA00005179"/>
    </source>
</evidence>
<evidence type="ECO:0000313" key="13">
    <source>
        <dbReference type="Proteomes" id="UP000030653"/>
    </source>
</evidence>
<dbReference type="Proteomes" id="UP000030653">
    <property type="component" value="Unassembled WGS sequence"/>
</dbReference>
<evidence type="ECO:0000256" key="7">
    <source>
        <dbReference type="ARBA" id="ARBA00023004"/>
    </source>
</evidence>
<gene>
    <name evidence="12" type="ORF">DACRYDRAFT_111478</name>
</gene>
<dbReference type="InterPro" id="IPR050364">
    <property type="entry name" value="Cytochrome_P450_fung"/>
</dbReference>
<dbReference type="InterPro" id="IPR017972">
    <property type="entry name" value="Cyt_P450_CS"/>
</dbReference>
<dbReference type="GO" id="GO:0016705">
    <property type="term" value="F:oxidoreductase activity, acting on paired donors, with incorporation or reduction of molecular oxygen"/>
    <property type="evidence" value="ECO:0007669"/>
    <property type="project" value="InterPro"/>
</dbReference>
<dbReference type="PANTHER" id="PTHR46300">
    <property type="entry name" value="P450, PUTATIVE (EUROFUNG)-RELATED-RELATED"/>
    <property type="match status" value="1"/>
</dbReference>
<comment type="pathway">
    <text evidence="2">Secondary metabolite biosynthesis.</text>
</comment>
<evidence type="ECO:0000313" key="12">
    <source>
        <dbReference type="EMBL" id="EJT97961.1"/>
    </source>
</evidence>
<evidence type="ECO:0000256" key="11">
    <source>
        <dbReference type="SAM" id="SignalP"/>
    </source>
</evidence>
<dbReference type="GO" id="GO:0005506">
    <property type="term" value="F:iron ion binding"/>
    <property type="evidence" value="ECO:0007669"/>
    <property type="project" value="InterPro"/>
</dbReference>
<accession>M5FWX7</accession>
<evidence type="ECO:0000256" key="5">
    <source>
        <dbReference type="ARBA" id="ARBA00022723"/>
    </source>
</evidence>
<dbReference type="Pfam" id="PF00067">
    <property type="entry name" value="p450"/>
    <property type="match status" value="1"/>
</dbReference>
<keyword evidence="8 10" id="KW-0503">Monooxygenase</keyword>
<dbReference type="GeneID" id="63684306"/>
<dbReference type="InterPro" id="IPR001128">
    <property type="entry name" value="Cyt_P450"/>
</dbReference>
<dbReference type="STRING" id="1858805.M5FWX7"/>
<sequence length="509" mass="57122">MSNLLLPLIPAVALLLLVGWRRVKQKNIPLPPGPKSHVFIGNLFEMPKEDDPMVYSRWQKTYGDMIYVNVLGKDFLIINSLKIAADLLEKRSSIYSGRNYFTFGGELCGHDRSTALAEGSAHREMRKFGHRSMNSTSIKQWQWLQEAEARKTLKQLLHKPENWNELFHLNAGSSIMRIVYGYELAPENDPLLRHANMVMEDFSQACAPGRWIVDVLPFLKHVPEWMPGAGFQKIAKKWWLDVDRMYRAPFELVKQRMAAGIALPSITAQLLEVKKEQSDEEHMISAMGALYAGGVDTTPAALGSFMMVMILYPDVQKKAQAELDAIVGPDRLPGFIDQANLPYVNALIKEILRWAPSVPMGLPHRLIQDDEYNGYRIPKDTILLTNIWHMNRDSATYPDAPDCFRPDRFLGPDPAPHGFSTSNTQEFGSPAFGFGRRVCPGEHFAFPSLFILCASILATMDISPAMDAAGNPILPQVQFSSGVIAHPKPFRCNITPRSHKAVDLINVSG</sequence>
<name>M5FWX7_DACPD</name>
<evidence type="ECO:0000256" key="10">
    <source>
        <dbReference type="RuleBase" id="RU000461"/>
    </source>
</evidence>
<dbReference type="CDD" id="cd11065">
    <property type="entry name" value="CYP64-like"/>
    <property type="match status" value="1"/>
</dbReference>
<dbReference type="EMBL" id="JH795875">
    <property type="protein sequence ID" value="EJT97961.1"/>
    <property type="molecule type" value="Genomic_DNA"/>
</dbReference>
<dbReference type="InterPro" id="IPR036396">
    <property type="entry name" value="Cyt_P450_sf"/>
</dbReference>
<keyword evidence="4 9" id="KW-0349">Heme</keyword>
<evidence type="ECO:0000256" key="9">
    <source>
        <dbReference type="PIRSR" id="PIRSR602401-1"/>
    </source>
</evidence>
<dbReference type="SUPFAM" id="SSF48264">
    <property type="entry name" value="Cytochrome P450"/>
    <property type="match status" value="1"/>
</dbReference>
<keyword evidence="7 9" id="KW-0408">Iron</keyword>
<dbReference type="GO" id="GO:0004497">
    <property type="term" value="F:monooxygenase activity"/>
    <property type="evidence" value="ECO:0007669"/>
    <property type="project" value="UniProtKB-KW"/>
</dbReference>
<dbReference type="OMA" id="WINARRR"/>
<evidence type="ECO:0000256" key="3">
    <source>
        <dbReference type="ARBA" id="ARBA00010617"/>
    </source>
</evidence>
<evidence type="ECO:0000256" key="4">
    <source>
        <dbReference type="ARBA" id="ARBA00022617"/>
    </source>
</evidence>
<dbReference type="HOGENOM" id="CLU_001570_2_3_1"/>
<protein>
    <submittedName>
        <fullName evidence="12">Cytochrome P450</fullName>
    </submittedName>
</protein>
<comment type="cofactor">
    <cofactor evidence="1 9">
        <name>heme</name>
        <dbReference type="ChEBI" id="CHEBI:30413"/>
    </cofactor>
</comment>
<feature type="chain" id="PRO_5004067381" evidence="11">
    <location>
        <begin position="26"/>
        <end position="509"/>
    </location>
</feature>
<keyword evidence="11" id="KW-0732">Signal</keyword>
<dbReference type="InterPro" id="IPR002401">
    <property type="entry name" value="Cyt_P450_E_grp-I"/>
</dbReference>
<feature type="signal peptide" evidence="11">
    <location>
        <begin position="1"/>
        <end position="25"/>
    </location>
</feature>
<keyword evidence="13" id="KW-1185">Reference proteome</keyword>